<feature type="non-terminal residue" evidence="2">
    <location>
        <position position="500"/>
    </location>
</feature>
<accession>Q0JM04</accession>
<evidence type="ECO:0000259" key="1">
    <source>
        <dbReference type="Pfam" id="PF12234"/>
    </source>
</evidence>
<proteinExistence type="predicted"/>
<dbReference type="Proteomes" id="UP000000763">
    <property type="component" value="Chromosome 1"/>
</dbReference>
<dbReference type="EMBL" id="AP008207">
    <property type="protein sequence ID" value="BAF05224.1"/>
    <property type="molecule type" value="Genomic_DNA"/>
</dbReference>
<dbReference type="Pfam" id="PF12234">
    <property type="entry name" value="Rav1p_C"/>
    <property type="match status" value="1"/>
</dbReference>
<feature type="domain" description="RAVE complex protein Rav1 C-terminal" evidence="1">
    <location>
        <begin position="1"/>
        <end position="171"/>
    </location>
</feature>
<dbReference type="InterPro" id="IPR022033">
    <property type="entry name" value="Rav1p_C"/>
</dbReference>
<reference evidence="3" key="2">
    <citation type="journal article" date="2008" name="Nucleic Acids Res.">
        <title>The rice annotation project database (RAP-DB): 2008 update.</title>
        <authorList>
            <consortium name="The rice annotation project (RAP)"/>
        </authorList>
    </citation>
    <scope>GENOME REANNOTATION</scope>
    <source>
        <strain evidence="3">cv. Nipponbare</strain>
    </source>
</reference>
<dbReference type="InterPro" id="IPR052208">
    <property type="entry name" value="DmX-like/RAVE_component"/>
</dbReference>
<dbReference type="AlphaFoldDB" id="Q0JM04"/>
<dbReference type="PANTHER" id="PTHR13950:SF9">
    <property type="entry name" value="RABCONNECTIN-3A"/>
    <property type="match status" value="1"/>
</dbReference>
<sequence length="500" mass="55482">MEKLARLQYLKSKDPKDCALLYIALNRTKVLVGLFKISRDEKDKRLYEFLSRNFQEEKHKSAALKNAYVLMGRHQWELAIAFFLLGGDTSSAISVCAKNLQDEQLAIVICRLLEGSGGPLERNLIANVLLPEAVDKGDHWLSSLLEWMLGNYSQSVNQLLDCHLKSLIEESSIPGDTNVFADPGVGQYCAIIATKSSFRNCVGEAQSANLSKLSLAMASCALNRCGLPLEALEYLCCNSGIEGKDNTSLDGGDKKIVYGILNPFHASSNWLSASVVSDVESNLKITMASKYLSRVLRNQSLCSRCSLPLTKDKVLQEFNSNHVNELSRDVKAALQVFDKKFSLQVADIAEKILTFCCNDGIFFLAYVLLWGSISSDVGTGRTSAMLTVMDLLEYNMEFSFSWLCHDIKALLTMTSPVIGACVNRESFQVLLDQLLQAVHDKIHGVSIGTDGGTVNGLLCNIQQERSENQSLPIDEKWHLIGISLWTRLSSFMKQFLTEFV</sequence>
<reference evidence="2 3" key="1">
    <citation type="journal article" date="2005" name="Nature">
        <title>The map-based sequence of the rice genome.</title>
        <authorList>
            <consortium name="International rice genome sequencing project (IRGSP)"/>
            <person name="Matsumoto T."/>
            <person name="Wu J."/>
            <person name="Kanamori H."/>
            <person name="Katayose Y."/>
            <person name="Fujisawa M."/>
            <person name="Namiki N."/>
            <person name="Mizuno H."/>
            <person name="Yamamoto K."/>
            <person name="Antonio B.A."/>
            <person name="Baba T."/>
            <person name="Sakata K."/>
            <person name="Nagamura Y."/>
            <person name="Aoki H."/>
            <person name="Arikawa K."/>
            <person name="Arita K."/>
            <person name="Bito T."/>
            <person name="Chiden Y."/>
            <person name="Fujitsuka N."/>
            <person name="Fukunaka R."/>
            <person name="Hamada M."/>
            <person name="Harada C."/>
            <person name="Hayashi A."/>
            <person name="Hijishita S."/>
            <person name="Honda M."/>
            <person name="Hosokawa S."/>
            <person name="Ichikawa Y."/>
            <person name="Idonuma A."/>
            <person name="Iijima M."/>
            <person name="Ikeda M."/>
            <person name="Ikeno M."/>
            <person name="Ito K."/>
            <person name="Ito S."/>
            <person name="Ito T."/>
            <person name="Ito Y."/>
            <person name="Ito Y."/>
            <person name="Iwabuchi A."/>
            <person name="Kamiya K."/>
            <person name="Karasawa W."/>
            <person name="Kurita K."/>
            <person name="Katagiri S."/>
            <person name="Kikuta A."/>
            <person name="Kobayashi H."/>
            <person name="Kobayashi N."/>
            <person name="Machita K."/>
            <person name="Maehara T."/>
            <person name="Masukawa M."/>
            <person name="Mizubayashi T."/>
            <person name="Mukai Y."/>
            <person name="Nagasaki H."/>
            <person name="Nagata Y."/>
            <person name="Naito S."/>
            <person name="Nakashima M."/>
            <person name="Nakama Y."/>
            <person name="Nakamichi Y."/>
            <person name="Nakamura M."/>
            <person name="Meguro A."/>
            <person name="Negishi M."/>
            <person name="Ohta I."/>
            <person name="Ohta T."/>
            <person name="Okamoto M."/>
            <person name="Ono N."/>
            <person name="Saji S."/>
            <person name="Sakaguchi M."/>
            <person name="Sakai K."/>
            <person name="Shibata M."/>
            <person name="Shimokawa T."/>
            <person name="Song J."/>
            <person name="Takazaki Y."/>
            <person name="Terasawa K."/>
            <person name="Tsugane M."/>
            <person name="Tsuji K."/>
            <person name="Ueda S."/>
            <person name="Waki K."/>
            <person name="Yamagata H."/>
            <person name="Yamamoto M."/>
            <person name="Yamamoto S."/>
            <person name="Yamane H."/>
            <person name="Yoshiki S."/>
            <person name="Yoshihara R."/>
            <person name="Yukawa K."/>
            <person name="Zhong H."/>
            <person name="Yano M."/>
            <person name="Yuan Q."/>
            <person name="Ouyang S."/>
            <person name="Liu J."/>
            <person name="Jones K.M."/>
            <person name="Gansberger K."/>
            <person name="Moffat K."/>
            <person name="Hill J."/>
            <person name="Bera J."/>
            <person name="Fadrosh D."/>
            <person name="Jin S."/>
            <person name="Johri S."/>
            <person name="Kim M."/>
            <person name="Overton L."/>
            <person name="Reardon M."/>
            <person name="Tsitrin T."/>
            <person name="Vuong H."/>
            <person name="Weaver B."/>
            <person name="Ciecko A."/>
            <person name="Tallon L."/>
            <person name="Jackson J."/>
            <person name="Pai G."/>
            <person name="Aken S.V."/>
            <person name="Utterback T."/>
            <person name="Reidmuller S."/>
            <person name="Feldblyum T."/>
            <person name="Hsiao J."/>
            <person name="Zismann V."/>
            <person name="Iobst S."/>
            <person name="de Vazeille A.R."/>
            <person name="Buell C.R."/>
            <person name="Ying K."/>
            <person name="Li Y."/>
            <person name="Lu T."/>
            <person name="Huang Y."/>
            <person name="Zhao Q."/>
            <person name="Feng Q."/>
            <person name="Zhang L."/>
            <person name="Zhu J."/>
            <person name="Weng Q."/>
            <person name="Mu J."/>
            <person name="Lu Y."/>
            <person name="Fan D."/>
            <person name="Liu Y."/>
            <person name="Guan J."/>
            <person name="Zhang Y."/>
            <person name="Yu S."/>
            <person name="Liu X."/>
            <person name="Zhang Y."/>
            <person name="Hong G."/>
            <person name="Han B."/>
            <person name="Choisne N."/>
            <person name="Demange N."/>
            <person name="Orjeda G."/>
            <person name="Samain S."/>
            <person name="Cattolico L."/>
            <person name="Pelletier E."/>
            <person name="Couloux A."/>
            <person name="Segurens B."/>
            <person name="Wincker P."/>
            <person name="D'Hont A."/>
            <person name="Scarpelli C."/>
            <person name="Weissenbach J."/>
            <person name="Salanoubat M."/>
            <person name="Quetier F."/>
            <person name="Yu Y."/>
            <person name="Kim H.R."/>
            <person name="Rambo T."/>
            <person name="Currie J."/>
            <person name="Collura K."/>
            <person name="Luo M."/>
            <person name="Yang T."/>
            <person name="Ammiraju J.S.S."/>
            <person name="Engler F."/>
            <person name="Soderlund C."/>
            <person name="Wing R.A."/>
            <person name="Palmer L.E."/>
            <person name="de la Bastide M."/>
            <person name="Spiegel L."/>
            <person name="Nascimento L."/>
            <person name="Zutavern T."/>
            <person name="O'Shaughnessy A."/>
            <person name="Dike S."/>
            <person name="Dedhia N."/>
            <person name="Preston R."/>
            <person name="Balija V."/>
            <person name="McCombie W.R."/>
            <person name="Chow T."/>
            <person name="Chen H."/>
            <person name="Chung M."/>
            <person name="Chen C."/>
            <person name="Shaw J."/>
            <person name="Wu H."/>
            <person name="Hsiao K."/>
            <person name="Chao Y."/>
            <person name="Chu M."/>
            <person name="Cheng C."/>
            <person name="Hour A."/>
            <person name="Lee P."/>
            <person name="Lin S."/>
            <person name="Lin Y."/>
            <person name="Liou J."/>
            <person name="Liu S."/>
            <person name="Hsing Y."/>
            <person name="Raghuvanshi S."/>
            <person name="Mohanty A."/>
            <person name="Bharti A.K."/>
            <person name="Gaur A."/>
            <person name="Gupta V."/>
            <person name="Kumar D."/>
            <person name="Ravi V."/>
            <person name="Vij S."/>
            <person name="Kapur A."/>
            <person name="Khurana P."/>
            <person name="Khurana P."/>
            <person name="Khurana J.P."/>
            <person name="Tyagi A.K."/>
            <person name="Gaikwad K."/>
            <person name="Singh A."/>
            <person name="Dalal V."/>
            <person name="Srivastava S."/>
            <person name="Dixit A."/>
            <person name="Pal A.K."/>
            <person name="Ghazi I.A."/>
            <person name="Yadav M."/>
            <person name="Pandit A."/>
            <person name="Bhargava A."/>
            <person name="Sureshbabu K."/>
            <person name="Batra K."/>
            <person name="Sharma T.R."/>
            <person name="Mohapatra T."/>
            <person name="Singh N.K."/>
            <person name="Messing J."/>
            <person name="Nelson A.B."/>
            <person name="Fuks G."/>
            <person name="Kavchok S."/>
            <person name="Keizer G."/>
            <person name="Linton E."/>
            <person name="Llaca V."/>
            <person name="Song R."/>
            <person name="Tanyolac B."/>
            <person name="Young S."/>
            <person name="Ho-Il K."/>
            <person name="Hahn J.H."/>
            <person name="Sangsakoo G."/>
            <person name="Vanavichit A."/>
            <person name="de Mattos Luiz.A.T."/>
            <person name="Zimmer P.D."/>
            <person name="Malone G."/>
            <person name="Dellagostin O."/>
            <person name="de Oliveira A.C."/>
            <person name="Bevan M."/>
            <person name="Bancroft I."/>
            <person name="Minx P."/>
            <person name="Cordum H."/>
            <person name="Wilson R."/>
            <person name="Cheng Z."/>
            <person name="Jin W."/>
            <person name="Jiang J."/>
            <person name="Leong S.A."/>
            <person name="Iwama H."/>
            <person name="Gojobori T."/>
            <person name="Itoh T."/>
            <person name="Niimura Y."/>
            <person name="Fujii Y."/>
            <person name="Habara T."/>
            <person name="Sakai H."/>
            <person name="Sato Y."/>
            <person name="Wilson G."/>
            <person name="Kumar K."/>
            <person name="McCouch S."/>
            <person name="Juretic N."/>
            <person name="Hoen D."/>
            <person name="Wright S."/>
            <person name="Bruskiewich R."/>
            <person name="Bureau T."/>
            <person name="Miyao A."/>
            <person name="Hirochika H."/>
            <person name="Nishikawa T."/>
            <person name="Kadowaki K."/>
            <person name="Sugiura M."/>
            <person name="Burr B."/>
            <person name="Sasaki T."/>
        </authorList>
    </citation>
    <scope>NUCLEOTIDE SEQUENCE [LARGE SCALE GENOMIC DNA]</scope>
    <source>
        <strain evidence="3">cv. Nipponbare</strain>
    </source>
</reference>
<protein>
    <submittedName>
        <fullName evidence="2">Os01g0552000 protein</fullName>
    </submittedName>
</protein>
<gene>
    <name evidence="2" type="ordered locus">Os01g0552000</name>
</gene>
<dbReference type="KEGG" id="dosa:Os01g0552000"/>
<dbReference type="PANTHER" id="PTHR13950">
    <property type="entry name" value="RABCONNECTIN-RELATED"/>
    <property type="match status" value="1"/>
</dbReference>
<name>Q0JM04_ORYSJ</name>
<evidence type="ECO:0000313" key="3">
    <source>
        <dbReference type="Proteomes" id="UP000000763"/>
    </source>
</evidence>
<organism evidence="2 3">
    <name type="scientific">Oryza sativa subsp. japonica</name>
    <name type="common">Rice</name>
    <dbReference type="NCBI Taxonomy" id="39947"/>
    <lineage>
        <taxon>Eukaryota</taxon>
        <taxon>Viridiplantae</taxon>
        <taxon>Streptophyta</taxon>
        <taxon>Embryophyta</taxon>
        <taxon>Tracheophyta</taxon>
        <taxon>Spermatophyta</taxon>
        <taxon>Magnoliopsida</taxon>
        <taxon>Liliopsida</taxon>
        <taxon>Poales</taxon>
        <taxon>Poaceae</taxon>
        <taxon>BOP clade</taxon>
        <taxon>Oryzoideae</taxon>
        <taxon>Oryzeae</taxon>
        <taxon>Oryzinae</taxon>
        <taxon>Oryza</taxon>
        <taxon>Oryza sativa</taxon>
    </lineage>
</organism>
<evidence type="ECO:0000313" key="2">
    <source>
        <dbReference type="EMBL" id="BAF05224.1"/>
    </source>
</evidence>